<sequence length="25" mass="3053">NIFVSFEVKANNNFRHCMWMMQYAA</sequence>
<accession>A0A1B0GFN3</accession>
<reference evidence="1" key="1">
    <citation type="submission" date="2020-05" db="UniProtKB">
        <authorList>
            <consortium name="EnsemblMetazoa"/>
        </authorList>
    </citation>
    <scope>IDENTIFICATION</scope>
    <source>
        <strain evidence="1">Yale</strain>
    </source>
</reference>
<dbReference type="VEuPathDB" id="VectorBase:GMOY012138"/>
<dbReference type="Proteomes" id="UP000092444">
    <property type="component" value="Unassembled WGS sequence"/>
</dbReference>
<dbReference type="AlphaFoldDB" id="A0A1B0GFN3"/>
<dbReference type="EMBL" id="CCAG010011761">
    <property type="status" value="NOT_ANNOTATED_CDS"/>
    <property type="molecule type" value="Genomic_DNA"/>
</dbReference>
<evidence type="ECO:0000313" key="2">
    <source>
        <dbReference type="Proteomes" id="UP000092444"/>
    </source>
</evidence>
<name>A0A1B0GFN3_GLOMM</name>
<proteinExistence type="predicted"/>
<organism evidence="1 2">
    <name type="scientific">Glossina morsitans morsitans</name>
    <name type="common">Savannah tsetse fly</name>
    <dbReference type="NCBI Taxonomy" id="37546"/>
    <lineage>
        <taxon>Eukaryota</taxon>
        <taxon>Metazoa</taxon>
        <taxon>Ecdysozoa</taxon>
        <taxon>Arthropoda</taxon>
        <taxon>Hexapoda</taxon>
        <taxon>Insecta</taxon>
        <taxon>Pterygota</taxon>
        <taxon>Neoptera</taxon>
        <taxon>Endopterygota</taxon>
        <taxon>Diptera</taxon>
        <taxon>Brachycera</taxon>
        <taxon>Muscomorpha</taxon>
        <taxon>Hippoboscoidea</taxon>
        <taxon>Glossinidae</taxon>
        <taxon>Glossina</taxon>
    </lineage>
</organism>
<dbReference type="EnsemblMetazoa" id="GMOY012138-RA">
    <property type="protein sequence ID" value="GMOY012138-PA"/>
    <property type="gene ID" value="GMOY012138"/>
</dbReference>
<protein>
    <submittedName>
        <fullName evidence="1">Uncharacterized protein</fullName>
    </submittedName>
</protein>
<keyword evidence="2" id="KW-1185">Reference proteome</keyword>
<evidence type="ECO:0000313" key="1">
    <source>
        <dbReference type="EnsemblMetazoa" id="GMOY012138-PA"/>
    </source>
</evidence>